<gene>
    <name evidence="2" type="ORF">FCN18_22450</name>
</gene>
<evidence type="ECO:0000313" key="3">
    <source>
        <dbReference type="Proteomes" id="UP000309992"/>
    </source>
</evidence>
<organism evidence="2 3">
    <name type="scientific">Prauserella endophytica</name>
    <dbReference type="NCBI Taxonomy" id="1592324"/>
    <lineage>
        <taxon>Bacteria</taxon>
        <taxon>Bacillati</taxon>
        <taxon>Actinomycetota</taxon>
        <taxon>Actinomycetes</taxon>
        <taxon>Pseudonocardiales</taxon>
        <taxon>Pseudonocardiaceae</taxon>
        <taxon>Prauserella</taxon>
        <taxon>Prauserella coralliicola group</taxon>
    </lineage>
</organism>
<accession>A0ABY2S2M6</accession>
<evidence type="ECO:0000313" key="2">
    <source>
        <dbReference type="EMBL" id="TKG67525.1"/>
    </source>
</evidence>
<evidence type="ECO:0000256" key="1">
    <source>
        <dbReference type="SAM" id="Phobius"/>
    </source>
</evidence>
<keyword evidence="3" id="KW-1185">Reference proteome</keyword>
<dbReference type="Proteomes" id="UP000309992">
    <property type="component" value="Unassembled WGS sequence"/>
</dbReference>
<feature type="transmembrane region" description="Helical" evidence="1">
    <location>
        <begin position="12"/>
        <end position="31"/>
    </location>
</feature>
<protein>
    <recommendedName>
        <fullName evidence="4">DUF4229 domain-containing protein</fullName>
    </recommendedName>
</protein>
<keyword evidence="1" id="KW-0472">Membrane</keyword>
<keyword evidence="1" id="KW-0812">Transmembrane</keyword>
<dbReference type="RefSeq" id="WP_137096043.1">
    <property type="nucleotide sequence ID" value="NZ_SWMS01000013.1"/>
</dbReference>
<name>A0ABY2S2M6_9PSEU</name>
<reference evidence="2 3" key="1">
    <citation type="journal article" date="2015" name="Antonie Van Leeuwenhoek">
        <title>Prauserella endophytica sp. nov., an endophytic actinobacterium isolated from Tamarix taklamakanensis.</title>
        <authorList>
            <person name="Liu J.M."/>
            <person name="Habden X."/>
            <person name="Guo L."/>
            <person name="Tuo L."/>
            <person name="Jiang Z.K."/>
            <person name="Liu S.W."/>
            <person name="Liu X.F."/>
            <person name="Chen L."/>
            <person name="Li R.F."/>
            <person name="Zhang Y.Q."/>
            <person name="Sun C.H."/>
        </authorList>
    </citation>
    <scope>NUCLEOTIDE SEQUENCE [LARGE SCALE GENOMIC DNA]</scope>
    <source>
        <strain evidence="2 3">CGMCC 4.7182</strain>
    </source>
</reference>
<comment type="caution">
    <text evidence="2">The sequence shown here is derived from an EMBL/GenBank/DDBJ whole genome shotgun (WGS) entry which is preliminary data.</text>
</comment>
<evidence type="ECO:0008006" key="4">
    <source>
        <dbReference type="Google" id="ProtNLM"/>
    </source>
</evidence>
<dbReference type="EMBL" id="SWMS01000013">
    <property type="protein sequence ID" value="TKG67525.1"/>
    <property type="molecule type" value="Genomic_DNA"/>
</dbReference>
<sequence>MSTFDVLRQYGTAALLRFAGAVVLFLLLHLVRIPLVLTARVLEVAMRRVDGFATRQASTPPRKPVNDFFADSASTREGARVHA</sequence>
<proteinExistence type="predicted"/>
<keyword evidence="1" id="KW-1133">Transmembrane helix</keyword>